<dbReference type="Pfam" id="PF01433">
    <property type="entry name" value="Peptidase_M1"/>
    <property type="match status" value="1"/>
</dbReference>
<dbReference type="PANTHER" id="PTHR11533:SF294">
    <property type="entry name" value="THYROTROPIN-RELEASING HORMONE-DEGRADING ECTOENZYME"/>
    <property type="match status" value="1"/>
</dbReference>
<dbReference type="GO" id="GO:0008270">
    <property type="term" value="F:zinc ion binding"/>
    <property type="evidence" value="ECO:0007669"/>
    <property type="project" value="InterPro"/>
</dbReference>
<evidence type="ECO:0000259" key="3">
    <source>
        <dbReference type="Pfam" id="PF11838"/>
    </source>
</evidence>
<sequence length="573" mass="67950">MKVACIIARKMVQQFFNSLVDQSWFSPWLYEGLATFLGMQILNEIMPNYYIMELFVIQFQHESLRLNDYYDMPFVSNTDKPSDINSLFVFIRNIKAPVFIHILTQILPANVFTNGLNDYFANLRKFSFFNSLNNVDDTEMFFSVIQKILDDVDSTFDFKTRFSGWITQERYPLLNVTRELSRNMVEIKLSQKCLNISLKNLWIPVFYIILDAPNHVTPLSKYWLTTNKPVLRIADVNRNSWIIVNVQQSGYYRVYYDNHNWENVLKCLHSKHDLIPDLNRAQLINDAYYFLVRGELDFAIFKNLTSYLSHEILYISWYPMFKIMEEISAFFPFSQSRNIKKHFKLIFENVLEKKLNYEVLTLDNVLTKSLRQEATRWTCILNSSKCMDFATLTLSGHLNKAEPHSLLPWLGKEWTYCSGLMMANDTVWNDVFNTRKTDKKILEFLACTKNHTIIFGYIDRLKSGYFTEIRDYITIFHSIIAKHAKDNLVLDYILEKFIYFRKFILYPSDNNLIVALTDIINHVYSTEQLNKVSDFAKKIIIPEIMTHIHRKIETRMSEIEKHINYFENFLKTE</sequence>
<keyword evidence="4" id="KW-1185">Reference proteome</keyword>
<evidence type="ECO:0000313" key="4">
    <source>
        <dbReference type="Proteomes" id="UP000504615"/>
    </source>
</evidence>
<dbReference type="AlphaFoldDB" id="A0A6I9W246"/>
<evidence type="ECO:0000259" key="2">
    <source>
        <dbReference type="Pfam" id="PF01433"/>
    </source>
</evidence>
<evidence type="ECO:0000313" key="5">
    <source>
        <dbReference type="RefSeq" id="XP_011635757.1"/>
    </source>
</evidence>
<organism evidence="4 5">
    <name type="scientific">Pogonomyrmex barbatus</name>
    <name type="common">red harvester ant</name>
    <dbReference type="NCBI Taxonomy" id="144034"/>
    <lineage>
        <taxon>Eukaryota</taxon>
        <taxon>Metazoa</taxon>
        <taxon>Ecdysozoa</taxon>
        <taxon>Arthropoda</taxon>
        <taxon>Hexapoda</taxon>
        <taxon>Insecta</taxon>
        <taxon>Pterygota</taxon>
        <taxon>Neoptera</taxon>
        <taxon>Endopterygota</taxon>
        <taxon>Hymenoptera</taxon>
        <taxon>Apocrita</taxon>
        <taxon>Aculeata</taxon>
        <taxon>Formicoidea</taxon>
        <taxon>Formicidae</taxon>
        <taxon>Myrmicinae</taxon>
        <taxon>Pogonomyrmex</taxon>
    </lineage>
</organism>
<dbReference type="InterPro" id="IPR014782">
    <property type="entry name" value="Peptidase_M1_dom"/>
</dbReference>
<dbReference type="GeneID" id="105426297"/>
<feature type="domain" description="Peptidase M1 membrane alanine aminopeptidase" evidence="2">
    <location>
        <begin position="2"/>
        <end position="126"/>
    </location>
</feature>
<dbReference type="GO" id="GO:0016020">
    <property type="term" value="C:membrane"/>
    <property type="evidence" value="ECO:0007669"/>
    <property type="project" value="TreeGrafter"/>
</dbReference>
<dbReference type="Gene3D" id="2.60.40.1910">
    <property type="match status" value="1"/>
</dbReference>
<dbReference type="InterPro" id="IPR027268">
    <property type="entry name" value="Peptidase_M4/M1_CTD_sf"/>
</dbReference>
<proteinExistence type="inferred from homology"/>
<evidence type="ECO:0000256" key="1">
    <source>
        <dbReference type="ARBA" id="ARBA00010136"/>
    </source>
</evidence>
<dbReference type="InterPro" id="IPR024571">
    <property type="entry name" value="ERAP1-like_C_dom"/>
</dbReference>
<dbReference type="GO" id="GO:0042277">
    <property type="term" value="F:peptide binding"/>
    <property type="evidence" value="ECO:0007669"/>
    <property type="project" value="TreeGrafter"/>
</dbReference>
<name>A0A6I9W246_9HYME</name>
<dbReference type="GO" id="GO:0006508">
    <property type="term" value="P:proteolysis"/>
    <property type="evidence" value="ECO:0007669"/>
    <property type="project" value="TreeGrafter"/>
</dbReference>
<gene>
    <name evidence="5" type="primary">LOC105426297</name>
</gene>
<protein>
    <submittedName>
        <fullName evidence="5">Aminopeptidase N-like</fullName>
    </submittedName>
</protein>
<dbReference type="KEGG" id="pbar:105426297"/>
<dbReference type="SUPFAM" id="SSF55486">
    <property type="entry name" value="Metalloproteases ('zincins'), catalytic domain"/>
    <property type="match status" value="1"/>
</dbReference>
<dbReference type="Gene3D" id="1.10.390.10">
    <property type="entry name" value="Neutral Protease Domain 2"/>
    <property type="match status" value="1"/>
</dbReference>
<dbReference type="GO" id="GO:0005615">
    <property type="term" value="C:extracellular space"/>
    <property type="evidence" value="ECO:0007669"/>
    <property type="project" value="TreeGrafter"/>
</dbReference>
<accession>A0A6I9W246</accession>
<dbReference type="GO" id="GO:0070006">
    <property type="term" value="F:metalloaminopeptidase activity"/>
    <property type="evidence" value="ECO:0007669"/>
    <property type="project" value="TreeGrafter"/>
</dbReference>
<dbReference type="Gene3D" id="1.25.50.20">
    <property type="match status" value="1"/>
</dbReference>
<dbReference type="GO" id="GO:0005737">
    <property type="term" value="C:cytoplasm"/>
    <property type="evidence" value="ECO:0007669"/>
    <property type="project" value="TreeGrafter"/>
</dbReference>
<comment type="similarity">
    <text evidence="1">Belongs to the peptidase M1 family.</text>
</comment>
<dbReference type="InterPro" id="IPR050344">
    <property type="entry name" value="Peptidase_M1_aminopeptidases"/>
</dbReference>
<dbReference type="Proteomes" id="UP000504615">
    <property type="component" value="Unplaced"/>
</dbReference>
<reference evidence="5" key="1">
    <citation type="submission" date="2025-08" db="UniProtKB">
        <authorList>
            <consortium name="RefSeq"/>
        </authorList>
    </citation>
    <scope>IDENTIFICATION</scope>
</reference>
<dbReference type="PANTHER" id="PTHR11533">
    <property type="entry name" value="PROTEASE M1 ZINC METALLOPROTEASE"/>
    <property type="match status" value="1"/>
</dbReference>
<dbReference type="Pfam" id="PF11838">
    <property type="entry name" value="ERAP1_C"/>
    <property type="match status" value="1"/>
</dbReference>
<dbReference type="RefSeq" id="XP_011635757.1">
    <property type="nucleotide sequence ID" value="XM_011637455.1"/>
</dbReference>
<feature type="domain" description="ERAP1-like C-terminal" evidence="3">
    <location>
        <begin position="241"/>
        <end position="539"/>
    </location>
</feature>
<dbReference type="OrthoDB" id="7549109at2759"/>
<dbReference type="GO" id="GO:0043171">
    <property type="term" value="P:peptide catabolic process"/>
    <property type="evidence" value="ECO:0007669"/>
    <property type="project" value="TreeGrafter"/>
</dbReference>